<evidence type="ECO:0000256" key="2">
    <source>
        <dbReference type="PROSITE-ProRule" id="PRU00703"/>
    </source>
</evidence>
<dbReference type="PROSITE" id="PS51371">
    <property type="entry name" value="CBS"/>
    <property type="match status" value="1"/>
</dbReference>
<evidence type="ECO:0000256" key="1">
    <source>
        <dbReference type="ARBA" id="ARBA00023122"/>
    </source>
</evidence>
<dbReference type="AlphaFoldDB" id="A0A5D0RHY8"/>
<organism evidence="4 5">
    <name type="scientific">Maritimibacter fusiformis</name>
    <dbReference type="NCBI Taxonomy" id="2603819"/>
    <lineage>
        <taxon>Bacteria</taxon>
        <taxon>Pseudomonadati</taxon>
        <taxon>Pseudomonadota</taxon>
        <taxon>Alphaproteobacteria</taxon>
        <taxon>Rhodobacterales</taxon>
        <taxon>Roseobacteraceae</taxon>
        <taxon>Maritimibacter</taxon>
    </lineage>
</organism>
<keyword evidence="5" id="KW-1185">Reference proteome</keyword>
<evidence type="ECO:0000259" key="3">
    <source>
        <dbReference type="PROSITE" id="PS51371"/>
    </source>
</evidence>
<sequence>MLVEKLLPVIRARLTCITPQAALLEAARLLDGERDIVLVCTPGEDRLVGIVTKTDVVRMTGRCAGASCTAPIEAAMTRDVVTTTPGAWLNEAWQVMRERGLKNLPVLDGNGAALGVLNARDALQTLLQEVRHEEELLRDYAMSLGYR</sequence>
<name>A0A5D0RHY8_9RHOB</name>
<dbReference type="Proteomes" id="UP000322080">
    <property type="component" value="Unassembled WGS sequence"/>
</dbReference>
<feature type="domain" description="CBS" evidence="3">
    <location>
        <begin position="76"/>
        <end position="134"/>
    </location>
</feature>
<dbReference type="Gene3D" id="3.10.580.10">
    <property type="entry name" value="CBS-domain"/>
    <property type="match status" value="1"/>
</dbReference>
<dbReference type="SUPFAM" id="SSF54631">
    <property type="entry name" value="CBS-domain pair"/>
    <property type="match status" value="1"/>
</dbReference>
<proteinExistence type="predicted"/>
<dbReference type="InterPro" id="IPR051257">
    <property type="entry name" value="Diverse_CBS-Domain"/>
</dbReference>
<dbReference type="RefSeq" id="WP_148378196.1">
    <property type="nucleotide sequence ID" value="NZ_VSIY01000009.1"/>
</dbReference>
<evidence type="ECO:0000313" key="5">
    <source>
        <dbReference type="Proteomes" id="UP000322080"/>
    </source>
</evidence>
<dbReference type="InterPro" id="IPR046342">
    <property type="entry name" value="CBS_dom_sf"/>
</dbReference>
<evidence type="ECO:0000313" key="4">
    <source>
        <dbReference type="EMBL" id="TYB81132.1"/>
    </source>
</evidence>
<comment type="caution">
    <text evidence="4">The sequence shown here is derived from an EMBL/GenBank/DDBJ whole genome shotgun (WGS) entry which is preliminary data.</text>
</comment>
<dbReference type="PANTHER" id="PTHR43080">
    <property type="entry name" value="CBS DOMAIN-CONTAINING PROTEIN CBSX3, MITOCHONDRIAL"/>
    <property type="match status" value="1"/>
</dbReference>
<dbReference type="PANTHER" id="PTHR43080:SF2">
    <property type="entry name" value="CBS DOMAIN-CONTAINING PROTEIN"/>
    <property type="match status" value="1"/>
</dbReference>
<reference evidence="4 5" key="1">
    <citation type="submission" date="2019-08" db="EMBL/GenBank/DDBJ databases">
        <title>Identification of a novel species of the genus Boseongicola.</title>
        <authorList>
            <person name="Zhang X.-Q."/>
        </authorList>
    </citation>
    <scope>NUCLEOTIDE SEQUENCE [LARGE SCALE GENOMIC DNA]</scope>
    <source>
        <strain evidence="4 5">HY14</strain>
    </source>
</reference>
<accession>A0A5D0RHY8</accession>
<dbReference type="InterPro" id="IPR000644">
    <property type="entry name" value="CBS_dom"/>
</dbReference>
<dbReference type="EMBL" id="VSIY01000009">
    <property type="protein sequence ID" value="TYB81132.1"/>
    <property type="molecule type" value="Genomic_DNA"/>
</dbReference>
<dbReference type="Pfam" id="PF00571">
    <property type="entry name" value="CBS"/>
    <property type="match status" value="2"/>
</dbReference>
<protein>
    <submittedName>
        <fullName evidence="4">CBS domain-containing protein</fullName>
    </submittedName>
</protein>
<keyword evidence="1 2" id="KW-0129">CBS domain</keyword>
<gene>
    <name evidence="4" type="ORF">FVF75_11890</name>
</gene>
<dbReference type="SMART" id="SM00116">
    <property type="entry name" value="CBS"/>
    <property type="match status" value="2"/>
</dbReference>